<dbReference type="Gene3D" id="3.40.50.2300">
    <property type="match status" value="2"/>
</dbReference>
<dbReference type="AlphaFoldDB" id="A0A2R8BH63"/>
<evidence type="ECO:0000256" key="3">
    <source>
        <dbReference type="ARBA" id="ARBA00023163"/>
    </source>
</evidence>
<dbReference type="CDD" id="cd01392">
    <property type="entry name" value="HTH_LacI"/>
    <property type="match status" value="1"/>
</dbReference>
<dbReference type="Pfam" id="PF13377">
    <property type="entry name" value="Peripla_BP_3"/>
    <property type="match status" value="1"/>
</dbReference>
<evidence type="ECO:0000313" key="6">
    <source>
        <dbReference type="Proteomes" id="UP000244880"/>
    </source>
</evidence>
<dbReference type="Gene3D" id="1.10.260.40">
    <property type="entry name" value="lambda repressor-like DNA-binding domains"/>
    <property type="match status" value="1"/>
</dbReference>
<dbReference type="InterPro" id="IPR028082">
    <property type="entry name" value="Peripla_BP_I"/>
</dbReference>
<feature type="domain" description="HTH lacI-type" evidence="4">
    <location>
        <begin position="14"/>
        <end position="63"/>
    </location>
</feature>
<dbReference type="GO" id="GO:0003700">
    <property type="term" value="F:DNA-binding transcription factor activity"/>
    <property type="evidence" value="ECO:0007669"/>
    <property type="project" value="TreeGrafter"/>
</dbReference>
<organism evidence="5 6">
    <name type="scientific">Ascidiaceihabitans donghaensis</name>
    <dbReference type="NCBI Taxonomy" id="1510460"/>
    <lineage>
        <taxon>Bacteria</taxon>
        <taxon>Pseudomonadati</taxon>
        <taxon>Pseudomonadota</taxon>
        <taxon>Alphaproteobacteria</taxon>
        <taxon>Rhodobacterales</taxon>
        <taxon>Paracoccaceae</taxon>
        <taxon>Ascidiaceihabitans</taxon>
    </lineage>
</organism>
<dbReference type="SMART" id="SM00354">
    <property type="entry name" value="HTH_LACI"/>
    <property type="match status" value="1"/>
</dbReference>
<name>A0A2R8BH63_9RHOB</name>
<dbReference type="InterPro" id="IPR000843">
    <property type="entry name" value="HTH_LacI"/>
</dbReference>
<evidence type="ECO:0000259" key="4">
    <source>
        <dbReference type="PROSITE" id="PS50932"/>
    </source>
</evidence>
<dbReference type="PANTHER" id="PTHR30146:SF138">
    <property type="entry name" value="TRANSCRIPTIONAL REGULATORY PROTEIN"/>
    <property type="match status" value="1"/>
</dbReference>
<dbReference type="SUPFAM" id="SSF47413">
    <property type="entry name" value="lambda repressor-like DNA-binding domains"/>
    <property type="match status" value="1"/>
</dbReference>
<dbReference type="PANTHER" id="PTHR30146">
    <property type="entry name" value="LACI-RELATED TRANSCRIPTIONAL REPRESSOR"/>
    <property type="match status" value="1"/>
</dbReference>
<evidence type="ECO:0000313" key="5">
    <source>
        <dbReference type="EMBL" id="SPH22420.1"/>
    </source>
</evidence>
<dbReference type="Proteomes" id="UP000244880">
    <property type="component" value="Unassembled WGS sequence"/>
</dbReference>
<dbReference type="InterPro" id="IPR010982">
    <property type="entry name" value="Lambda_DNA-bd_dom_sf"/>
</dbReference>
<evidence type="ECO:0000256" key="2">
    <source>
        <dbReference type="ARBA" id="ARBA00023125"/>
    </source>
</evidence>
<gene>
    <name evidence="5" type="primary">ccpA_2</name>
    <name evidence="5" type="ORF">ASD8599_03163</name>
</gene>
<dbReference type="CDD" id="cd06273">
    <property type="entry name" value="PBP1_LacI-like"/>
    <property type="match status" value="1"/>
</dbReference>
<sequence length="354" mass="38635">MSDKNNEKVDIFAVAKAAKVSISTVSRSFNHPEKLKPATRKKIDNAVRKLGYIRNRAAQTMHGIRSGTIGLIVPTIDHAIFSELMQAFAKSVETQGFSILVAPHDYDLEREYAAVRKFLEHRVDGIALIGQDHSEATYQLLDSNNTPAISIWNYDATSRLPCVGADNRKAGEMAAQCVLEYGHRDIGLVFPPLSGNDRASARFEGAMSVLQKTDGGFTANPDWHIQSPYSLSETKRSVSLMLKTTPRPTALLCGNDVLAVASIYAAHAMGLQVPRDVSIVGIGDFRGSEDMHPSLTTVRLPAGEIGHLAGQHLAEMVIGEPTDMARINCDISLKHRQSCGPVPRNADQPEQKKI</sequence>
<dbReference type="Pfam" id="PF00356">
    <property type="entry name" value="LacI"/>
    <property type="match status" value="1"/>
</dbReference>
<dbReference type="GO" id="GO:0000976">
    <property type="term" value="F:transcription cis-regulatory region binding"/>
    <property type="evidence" value="ECO:0007669"/>
    <property type="project" value="TreeGrafter"/>
</dbReference>
<dbReference type="PROSITE" id="PS50932">
    <property type="entry name" value="HTH_LACI_2"/>
    <property type="match status" value="1"/>
</dbReference>
<accession>A0A2R8BH63</accession>
<dbReference type="OrthoDB" id="60111at2"/>
<evidence type="ECO:0000256" key="1">
    <source>
        <dbReference type="ARBA" id="ARBA00023015"/>
    </source>
</evidence>
<protein>
    <submittedName>
        <fullName evidence="5">Catabolite control protein A</fullName>
    </submittedName>
</protein>
<keyword evidence="3" id="KW-0804">Transcription</keyword>
<dbReference type="SUPFAM" id="SSF53822">
    <property type="entry name" value="Periplasmic binding protein-like I"/>
    <property type="match status" value="1"/>
</dbReference>
<keyword evidence="6" id="KW-1185">Reference proteome</keyword>
<keyword evidence="2" id="KW-0238">DNA-binding</keyword>
<proteinExistence type="predicted"/>
<dbReference type="EMBL" id="OMOR01000001">
    <property type="protein sequence ID" value="SPH22420.1"/>
    <property type="molecule type" value="Genomic_DNA"/>
</dbReference>
<dbReference type="RefSeq" id="WP_108829364.1">
    <property type="nucleotide sequence ID" value="NZ_OMOR01000001.1"/>
</dbReference>
<reference evidence="5 6" key="1">
    <citation type="submission" date="2018-03" db="EMBL/GenBank/DDBJ databases">
        <authorList>
            <person name="Keele B.F."/>
        </authorList>
    </citation>
    <scope>NUCLEOTIDE SEQUENCE [LARGE SCALE GENOMIC DNA]</scope>
    <source>
        <strain evidence="5 6">CECT 8599</strain>
    </source>
</reference>
<dbReference type="InterPro" id="IPR046335">
    <property type="entry name" value="LacI/GalR-like_sensor"/>
</dbReference>
<keyword evidence="1" id="KW-0805">Transcription regulation</keyword>